<reference evidence="2 3" key="1">
    <citation type="submission" date="2018-06" db="EMBL/GenBank/DDBJ databases">
        <title>The Genome of Cuscuta australis (Dodder) Provides Insight into the Evolution of Plant Parasitism.</title>
        <authorList>
            <person name="Liu H."/>
        </authorList>
    </citation>
    <scope>NUCLEOTIDE SEQUENCE [LARGE SCALE GENOMIC DNA]</scope>
    <source>
        <strain evidence="3">cv. Yunnan</strain>
        <tissue evidence="2">Vines</tissue>
    </source>
</reference>
<dbReference type="SUPFAM" id="SSF53254">
    <property type="entry name" value="Phosphoglycerate mutase-like"/>
    <property type="match status" value="1"/>
</dbReference>
<evidence type="ECO:0000256" key="1">
    <source>
        <dbReference type="SAM" id="SignalP"/>
    </source>
</evidence>
<dbReference type="AlphaFoldDB" id="A0A328DKM3"/>
<dbReference type="Proteomes" id="UP000249390">
    <property type="component" value="Unassembled WGS sequence"/>
</dbReference>
<organism evidence="2 3">
    <name type="scientific">Cuscuta australis</name>
    <dbReference type="NCBI Taxonomy" id="267555"/>
    <lineage>
        <taxon>Eukaryota</taxon>
        <taxon>Viridiplantae</taxon>
        <taxon>Streptophyta</taxon>
        <taxon>Embryophyta</taxon>
        <taxon>Tracheophyta</taxon>
        <taxon>Spermatophyta</taxon>
        <taxon>Magnoliopsida</taxon>
        <taxon>eudicotyledons</taxon>
        <taxon>Gunneridae</taxon>
        <taxon>Pentapetalae</taxon>
        <taxon>asterids</taxon>
        <taxon>lamiids</taxon>
        <taxon>Solanales</taxon>
        <taxon>Convolvulaceae</taxon>
        <taxon>Cuscuteae</taxon>
        <taxon>Cuscuta</taxon>
        <taxon>Cuscuta subgen. Grammica</taxon>
        <taxon>Cuscuta sect. Cleistogrammica</taxon>
    </lineage>
</organism>
<name>A0A328DKM3_9ASTE</name>
<feature type="signal peptide" evidence="1">
    <location>
        <begin position="1"/>
        <end position="15"/>
    </location>
</feature>
<dbReference type="Pfam" id="PF00300">
    <property type="entry name" value="His_Phos_1"/>
    <property type="match status" value="1"/>
</dbReference>
<protein>
    <submittedName>
        <fullName evidence="2">Uncharacterized protein</fullName>
    </submittedName>
</protein>
<comment type="caution">
    <text evidence="2">The sequence shown here is derived from an EMBL/GenBank/DDBJ whole genome shotgun (WGS) entry which is preliminary data.</text>
</comment>
<gene>
    <name evidence="2" type="ORF">DM860_016640</name>
</gene>
<dbReference type="PANTHER" id="PTHR16469:SF27">
    <property type="entry name" value="UBIQUITIN-ASSOCIATED AND SH3 DOMAIN-CONTAINING BA-RELATED"/>
    <property type="match status" value="1"/>
</dbReference>
<dbReference type="InterPro" id="IPR051710">
    <property type="entry name" value="Phosphatase_SH3-domain"/>
</dbReference>
<dbReference type="Gene3D" id="3.40.50.1240">
    <property type="entry name" value="Phosphoglycerate mutase-like"/>
    <property type="match status" value="1"/>
</dbReference>
<sequence>MGCAFFLFVWKLINTFVSFLGKKMALCKEEKQEQLYQNVVVMRHGPRLDNFDESWVQNAGRPWDPPLYDGGEYKELYSETAKKIREEIGAPIHRVFVSPFRRCLQTASRTMEALSSDGLPQIRAGVELGLAEIMNRKAIWHPPQDGDFKFVISECESQLPAGTTVCDAERVYDQIPEWEESEEGARERFMHVFRTLADKYPRDNLLIVTHGGGVEAAALSSTIFSKGSRLRIEYCAYVHFKRPIVTPPLQTESHSGIALKPPKKKDA</sequence>
<dbReference type="CDD" id="cd07067">
    <property type="entry name" value="HP_PGM_like"/>
    <property type="match status" value="1"/>
</dbReference>
<feature type="chain" id="PRO_5016309540" evidence="1">
    <location>
        <begin position="16"/>
        <end position="267"/>
    </location>
</feature>
<dbReference type="PANTHER" id="PTHR16469">
    <property type="entry name" value="UBIQUITIN-ASSOCIATED AND SH3 DOMAIN-CONTAINING BA-RELATED"/>
    <property type="match status" value="1"/>
</dbReference>
<keyword evidence="1" id="KW-0732">Signal</keyword>
<keyword evidence="3" id="KW-1185">Reference proteome</keyword>
<dbReference type="EMBL" id="NQVE01000124">
    <property type="protein sequence ID" value="RAL46207.1"/>
    <property type="molecule type" value="Genomic_DNA"/>
</dbReference>
<proteinExistence type="predicted"/>
<accession>A0A328DKM3</accession>
<dbReference type="InterPro" id="IPR029033">
    <property type="entry name" value="His_PPase_superfam"/>
</dbReference>
<evidence type="ECO:0000313" key="2">
    <source>
        <dbReference type="EMBL" id="RAL46207.1"/>
    </source>
</evidence>
<evidence type="ECO:0000313" key="3">
    <source>
        <dbReference type="Proteomes" id="UP000249390"/>
    </source>
</evidence>
<dbReference type="InterPro" id="IPR013078">
    <property type="entry name" value="His_Pase_superF_clade-1"/>
</dbReference>